<keyword evidence="4" id="KW-1185">Reference proteome</keyword>
<comment type="caution">
    <text evidence="3">The sequence shown here is derived from an EMBL/GenBank/DDBJ whole genome shotgun (WGS) entry which is preliminary data.</text>
</comment>
<proteinExistence type="predicted"/>
<evidence type="ECO:0000256" key="2">
    <source>
        <dbReference type="SAM" id="Phobius"/>
    </source>
</evidence>
<feature type="transmembrane region" description="Helical" evidence="2">
    <location>
        <begin position="58"/>
        <end position="76"/>
    </location>
</feature>
<sequence length="186" mass="19666">MAPDLLAVTRTPSGHVAVRWDGNAVRQEPYRLPRPLRRRARMGRIKGQLRPHDGSSRIMLAGLAGLLAVLFADWAWSVAVHRRAPIEALFDAVRTVSTVGPASAHGSDGYLLFASVAMITTMVFTAGMVDRLSCTGHGSSRSSPATSAGVAARSASRWSAVRTCHPAAPAPAPTKAPSPVRRLGAL</sequence>
<protein>
    <recommendedName>
        <fullName evidence="5">Trk system potassium uptake protein TrkH</fullName>
    </recommendedName>
</protein>
<feature type="transmembrane region" description="Helical" evidence="2">
    <location>
        <begin position="110"/>
        <end position="129"/>
    </location>
</feature>
<evidence type="ECO:0000313" key="4">
    <source>
        <dbReference type="Proteomes" id="UP001500902"/>
    </source>
</evidence>
<reference evidence="4" key="1">
    <citation type="journal article" date="2019" name="Int. J. Syst. Evol. Microbiol.">
        <title>The Global Catalogue of Microorganisms (GCM) 10K type strain sequencing project: providing services to taxonomists for standard genome sequencing and annotation.</title>
        <authorList>
            <consortium name="The Broad Institute Genomics Platform"/>
            <consortium name="The Broad Institute Genome Sequencing Center for Infectious Disease"/>
            <person name="Wu L."/>
            <person name="Ma J."/>
        </authorList>
    </citation>
    <scope>NUCLEOTIDE SEQUENCE [LARGE SCALE GENOMIC DNA]</scope>
    <source>
        <strain evidence="4">JCM 16904</strain>
    </source>
</reference>
<dbReference type="Proteomes" id="UP001500902">
    <property type="component" value="Unassembled WGS sequence"/>
</dbReference>
<evidence type="ECO:0000256" key="1">
    <source>
        <dbReference type="SAM" id="MobiDB-lite"/>
    </source>
</evidence>
<feature type="region of interest" description="Disordered" evidence="1">
    <location>
        <begin position="164"/>
        <end position="186"/>
    </location>
</feature>
<dbReference type="RefSeq" id="WP_344890111.1">
    <property type="nucleotide sequence ID" value="NZ_BAAAZP010000163.1"/>
</dbReference>
<keyword evidence="2" id="KW-0812">Transmembrane</keyword>
<organism evidence="3 4">
    <name type="scientific">Nonomuraea antimicrobica</name>
    <dbReference type="NCBI Taxonomy" id="561173"/>
    <lineage>
        <taxon>Bacteria</taxon>
        <taxon>Bacillati</taxon>
        <taxon>Actinomycetota</taxon>
        <taxon>Actinomycetes</taxon>
        <taxon>Streptosporangiales</taxon>
        <taxon>Streptosporangiaceae</taxon>
        <taxon>Nonomuraea</taxon>
    </lineage>
</organism>
<evidence type="ECO:0000313" key="3">
    <source>
        <dbReference type="EMBL" id="GAA3700810.1"/>
    </source>
</evidence>
<dbReference type="EMBL" id="BAAAZP010000163">
    <property type="protein sequence ID" value="GAA3700810.1"/>
    <property type="molecule type" value="Genomic_DNA"/>
</dbReference>
<gene>
    <name evidence="3" type="ORF">GCM10022224_078320</name>
</gene>
<evidence type="ECO:0008006" key="5">
    <source>
        <dbReference type="Google" id="ProtNLM"/>
    </source>
</evidence>
<name>A0ABP7D553_9ACTN</name>
<keyword evidence="2" id="KW-0472">Membrane</keyword>
<keyword evidence="2" id="KW-1133">Transmembrane helix</keyword>
<accession>A0ABP7D553</accession>